<protein>
    <submittedName>
        <fullName evidence="6">Uncharacterized protein</fullName>
    </submittedName>
</protein>
<reference evidence="6" key="1">
    <citation type="submission" date="2023-01" db="EMBL/GenBank/DDBJ databases">
        <title>Genome assembly of the deep-sea coral Lophelia pertusa.</title>
        <authorList>
            <person name="Herrera S."/>
            <person name="Cordes E."/>
        </authorList>
    </citation>
    <scope>NUCLEOTIDE SEQUENCE</scope>
    <source>
        <strain evidence="6">USNM1676648</strain>
        <tissue evidence="6">Polyp</tissue>
    </source>
</reference>
<comment type="subcellular location">
    <subcellularLocation>
        <location evidence="1">Cytoplasm</location>
    </subcellularLocation>
</comment>
<dbReference type="InterPro" id="IPR015943">
    <property type="entry name" value="WD40/YVTN_repeat-like_dom_sf"/>
</dbReference>
<keyword evidence="5" id="KW-0677">Repeat</keyword>
<keyword evidence="2" id="KW-0963">Cytoplasm</keyword>
<evidence type="ECO:0000256" key="4">
    <source>
        <dbReference type="ARBA" id="ARBA00022694"/>
    </source>
</evidence>
<dbReference type="GO" id="GO:0005737">
    <property type="term" value="C:cytoplasm"/>
    <property type="evidence" value="ECO:0007669"/>
    <property type="project" value="UniProtKB-SubCell"/>
</dbReference>
<dbReference type="InterPro" id="IPR051973">
    <property type="entry name" value="tRNA_Anticodon_Mtase-Reg"/>
</dbReference>
<evidence type="ECO:0000256" key="5">
    <source>
        <dbReference type="ARBA" id="ARBA00022737"/>
    </source>
</evidence>
<dbReference type="AlphaFoldDB" id="A0A9X0CH17"/>
<comment type="caution">
    <text evidence="6">The sequence shown here is derived from an EMBL/GenBank/DDBJ whole genome shotgun (WGS) entry which is preliminary data.</text>
</comment>
<dbReference type="SUPFAM" id="SSF50978">
    <property type="entry name" value="WD40 repeat-like"/>
    <property type="match status" value="1"/>
</dbReference>
<keyword evidence="3" id="KW-0853">WD repeat</keyword>
<sequence length="404" mass="45426">MTQFDQWVNLISIHQIFQSTGPVHSFPLIHGKAGVSYLCFHNNTMYSAGRDGVYRQLRVQNNTLEVIDTKKVFKGLDWVERLLFSDGGDLLIAGFHSAYFVLWSVQRNEVLWRVKCGGAHRVWDLTLQQSVHKLLSLLWSLYCRCFHIWSSCLSFIKDSTICMHKMAFPSEVKKAVLKPGFHGREATCICHIGSLVGQQGDINDVFATGSEDTNIKLMICIHLSNRSTGATSSIFTAHGHISSVRALSATRPPLPKLQSSEQINTHTPSERTYHVLFSGGGRASLKCWRVDLSLIDVDSDSCHGDKMTCSPMVFLGEYSFRFSNHRRRRKKHDLQSLSEIRFMSLTSLSGTELIDTCQSLYFVMAACSDGFVRIFSFDERPKQVLTSGSVPVPQTLCSNGQSRD</sequence>
<dbReference type="EMBL" id="MU827782">
    <property type="protein sequence ID" value="KAJ7336502.1"/>
    <property type="molecule type" value="Genomic_DNA"/>
</dbReference>
<accession>A0A9X0CH17</accession>
<dbReference type="Gene3D" id="2.130.10.10">
    <property type="entry name" value="YVTN repeat-like/Quinoprotein amine dehydrogenase"/>
    <property type="match status" value="1"/>
</dbReference>
<dbReference type="OrthoDB" id="5594999at2759"/>
<name>A0A9X0CH17_9CNID</name>
<keyword evidence="4" id="KW-0819">tRNA processing</keyword>
<dbReference type="Proteomes" id="UP001163046">
    <property type="component" value="Unassembled WGS sequence"/>
</dbReference>
<dbReference type="InterPro" id="IPR036322">
    <property type="entry name" value="WD40_repeat_dom_sf"/>
</dbReference>
<proteinExistence type="predicted"/>
<evidence type="ECO:0000313" key="7">
    <source>
        <dbReference type="Proteomes" id="UP001163046"/>
    </source>
</evidence>
<keyword evidence="7" id="KW-1185">Reference proteome</keyword>
<evidence type="ECO:0000256" key="1">
    <source>
        <dbReference type="ARBA" id="ARBA00004496"/>
    </source>
</evidence>
<evidence type="ECO:0000256" key="2">
    <source>
        <dbReference type="ARBA" id="ARBA00022490"/>
    </source>
</evidence>
<organism evidence="6 7">
    <name type="scientific">Desmophyllum pertusum</name>
    <dbReference type="NCBI Taxonomy" id="174260"/>
    <lineage>
        <taxon>Eukaryota</taxon>
        <taxon>Metazoa</taxon>
        <taxon>Cnidaria</taxon>
        <taxon>Anthozoa</taxon>
        <taxon>Hexacorallia</taxon>
        <taxon>Scleractinia</taxon>
        <taxon>Caryophylliina</taxon>
        <taxon>Caryophylliidae</taxon>
        <taxon>Desmophyllum</taxon>
    </lineage>
</organism>
<dbReference type="PANTHER" id="PTHR14344:SF3">
    <property type="entry name" value="WD REPEAT-CONTAINING PROTEIN 6"/>
    <property type="match status" value="1"/>
</dbReference>
<dbReference type="GO" id="GO:0030488">
    <property type="term" value="P:tRNA methylation"/>
    <property type="evidence" value="ECO:0007669"/>
    <property type="project" value="TreeGrafter"/>
</dbReference>
<gene>
    <name evidence="6" type="ORF">OS493_011707</name>
</gene>
<dbReference type="PANTHER" id="PTHR14344">
    <property type="entry name" value="WD REPEAT PROTEIN"/>
    <property type="match status" value="1"/>
</dbReference>
<evidence type="ECO:0000313" key="6">
    <source>
        <dbReference type="EMBL" id="KAJ7336502.1"/>
    </source>
</evidence>
<evidence type="ECO:0000256" key="3">
    <source>
        <dbReference type="ARBA" id="ARBA00022574"/>
    </source>
</evidence>